<evidence type="ECO:0000256" key="6">
    <source>
        <dbReference type="ARBA" id="ARBA00023136"/>
    </source>
</evidence>
<feature type="transmembrane region" description="Helical" evidence="8">
    <location>
        <begin position="398"/>
        <end position="418"/>
    </location>
</feature>
<comment type="subcellular location">
    <subcellularLocation>
        <location evidence="1">Membrane</location>
        <topology evidence="1">Multi-pass membrane protein</topology>
    </subcellularLocation>
</comment>
<dbReference type="InterPro" id="IPR050925">
    <property type="entry name" value="Rhomboid_protease_S54"/>
</dbReference>
<evidence type="ECO:0000259" key="9">
    <source>
        <dbReference type="Pfam" id="PF01694"/>
    </source>
</evidence>
<evidence type="ECO:0000256" key="3">
    <source>
        <dbReference type="ARBA" id="ARBA00022692"/>
    </source>
</evidence>
<feature type="transmembrane region" description="Helical" evidence="8">
    <location>
        <begin position="286"/>
        <end position="309"/>
    </location>
</feature>
<dbReference type="PANTHER" id="PTHR43731">
    <property type="entry name" value="RHOMBOID PROTEASE"/>
    <property type="match status" value="1"/>
</dbReference>
<dbReference type="SUPFAM" id="SSF144091">
    <property type="entry name" value="Rhomboid-like"/>
    <property type="match status" value="1"/>
</dbReference>
<evidence type="ECO:0000256" key="5">
    <source>
        <dbReference type="ARBA" id="ARBA00022989"/>
    </source>
</evidence>
<proteinExistence type="inferred from homology"/>
<dbReference type="GO" id="GO:0006508">
    <property type="term" value="P:proteolysis"/>
    <property type="evidence" value="ECO:0007669"/>
    <property type="project" value="UniProtKB-KW"/>
</dbReference>
<feature type="transmembrane region" description="Helical" evidence="8">
    <location>
        <begin position="140"/>
        <end position="160"/>
    </location>
</feature>
<feature type="compositionally biased region" description="Basic and acidic residues" evidence="7">
    <location>
        <begin position="1"/>
        <end position="14"/>
    </location>
</feature>
<dbReference type="EMBL" id="CP064787">
    <property type="protein sequence ID" value="QSG06736.1"/>
    <property type="molecule type" value="Genomic_DNA"/>
</dbReference>
<sequence>MTARSRAVDPERTYSNHYGGVGRPLARRADTGDINGSDTHLPGMFGWLSEAAVLQGGIDAVLDAPPWPTQLLLVAVAALSTLVCYRLAGPVRARTNRLRSRLLLGVPWGTVLMMLFLLVVFLFVQGAYSGDIFDPRQPVTYAFVAWSYEYPLGVLTASFSHGSFSHLLGNLVALAVFGSIAEYGYSHFPTKRGAQVDYASRASPYVRPLLFVGAVALVGIVTSAFVPGPVIGFSGVVYALAGFALVVRPLTTVVGLLLTDVVRALYDAFTSPVATYSPRVGYVDVWFADIAVTGHLLGFLVGVLLGVALWRRRNERPRAAWIWFAAVLFGVVQQLWLAYLPLGNGRYALFRGVGVAFVFLLAGAVVVAATRPSRPSLPWPSRLPARLVDEAPSRGQTAAALLVTIVLTLSLVGVVTHLQTVEPTELPNDPVEVEDYQVGYAENVTNQLYSVVDVPGLQQVTSVDSSGVIVYSERRNVWQLAASKSRLASSGYVRVTVGGVGWRETVGVTRTGWSVVGGDEAYRVRLHPPDGPARLAFASGPATAEATIANRSMTLRSVGTDFEVVVNTDNETVGIGGLPESGANTTVGDIQFERDGNDLYASYDGTRVRVANKKVPPTRRD</sequence>
<dbReference type="Proteomes" id="UP000663525">
    <property type="component" value="Chromosome"/>
</dbReference>
<organism evidence="10 11">
    <name type="scientific">Halapricum desulfuricans</name>
    <dbReference type="NCBI Taxonomy" id="2841257"/>
    <lineage>
        <taxon>Archaea</taxon>
        <taxon>Methanobacteriati</taxon>
        <taxon>Methanobacteriota</taxon>
        <taxon>Stenosarchaea group</taxon>
        <taxon>Halobacteria</taxon>
        <taxon>Halobacteriales</taxon>
        <taxon>Haloarculaceae</taxon>
        <taxon>Halapricum</taxon>
    </lineage>
</organism>
<dbReference type="Gene3D" id="1.20.1540.10">
    <property type="entry name" value="Rhomboid-like"/>
    <property type="match status" value="1"/>
</dbReference>
<dbReference type="AlphaFoldDB" id="A0A897N8N0"/>
<feature type="transmembrane region" description="Helical" evidence="8">
    <location>
        <begin position="321"/>
        <end position="342"/>
    </location>
</feature>
<feature type="region of interest" description="Disordered" evidence="7">
    <location>
        <begin position="1"/>
        <end position="24"/>
    </location>
</feature>
<feature type="transmembrane region" description="Helical" evidence="8">
    <location>
        <begin position="238"/>
        <end position="266"/>
    </location>
</feature>
<dbReference type="InterPro" id="IPR022764">
    <property type="entry name" value="Peptidase_S54_rhomboid_dom"/>
</dbReference>
<evidence type="ECO:0000313" key="11">
    <source>
        <dbReference type="Proteomes" id="UP000663525"/>
    </source>
</evidence>
<dbReference type="Pfam" id="PF01694">
    <property type="entry name" value="Rhomboid"/>
    <property type="match status" value="1"/>
</dbReference>
<dbReference type="InterPro" id="IPR035952">
    <property type="entry name" value="Rhomboid-like_sf"/>
</dbReference>
<feature type="transmembrane region" description="Helical" evidence="8">
    <location>
        <begin position="348"/>
        <end position="369"/>
    </location>
</feature>
<dbReference type="PANTHER" id="PTHR43731:SF14">
    <property type="entry name" value="PRESENILIN-ASSOCIATED RHOMBOID-LIKE PROTEIN, MITOCHONDRIAL"/>
    <property type="match status" value="1"/>
</dbReference>
<comment type="similarity">
    <text evidence="2">Belongs to the peptidase S54 family.</text>
</comment>
<keyword evidence="5 8" id="KW-1133">Transmembrane helix</keyword>
<keyword evidence="3 8" id="KW-0812">Transmembrane</keyword>
<keyword evidence="10" id="KW-0645">Protease</keyword>
<feature type="transmembrane region" description="Helical" evidence="8">
    <location>
        <begin position="71"/>
        <end position="89"/>
    </location>
</feature>
<feature type="domain" description="Peptidase S54 rhomboid" evidence="9">
    <location>
        <begin position="154"/>
        <end position="311"/>
    </location>
</feature>
<feature type="transmembrane region" description="Helical" evidence="8">
    <location>
        <begin position="167"/>
        <end position="185"/>
    </location>
</feature>
<evidence type="ECO:0000256" key="4">
    <source>
        <dbReference type="ARBA" id="ARBA00022801"/>
    </source>
</evidence>
<evidence type="ECO:0000313" key="10">
    <source>
        <dbReference type="EMBL" id="QSG06736.1"/>
    </source>
</evidence>
<evidence type="ECO:0000256" key="7">
    <source>
        <dbReference type="SAM" id="MobiDB-lite"/>
    </source>
</evidence>
<accession>A0A897N8N0</accession>
<keyword evidence="6 8" id="KW-0472">Membrane</keyword>
<feature type="transmembrane region" description="Helical" evidence="8">
    <location>
        <begin position="101"/>
        <end position="128"/>
    </location>
</feature>
<dbReference type="GO" id="GO:0004252">
    <property type="term" value="F:serine-type endopeptidase activity"/>
    <property type="evidence" value="ECO:0007669"/>
    <property type="project" value="InterPro"/>
</dbReference>
<protein>
    <submittedName>
        <fullName evidence="10">Membrane associated serine protease</fullName>
    </submittedName>
</protein>
<dbReference type="GO" id="GO:0016020">
    <property type="term" value="C:membrane"/>
    <property type="evidence" value="ECO:0007669"/>
    <property type="project" value="UniProtKB-SubCell"/>
</dbReference>
<evidence type="ECO:0000256" key="8">
    <source>
        <dbReference type="SAM" id="Phobius"/>
    </source>
</evidence>
<name>A0A897N8N0_9EURY</name>
<feature type="transmembrane region" description="Helical" evidence="8">
    <location>
        <begin position="205"/>
        <end position="226"/>
    </location>
</feature>
<keyword evidence="4" id="KW-0378">Hydrolase</keyword>
<evidence type="ECO:0000256" key="2">
    <source>
        <dbReference type="ARBA" id="ARBA00009045"/>
    </source>
</evidence>
<evidence type="ECO:0000256" key="1">
    <source>
        <dbReference type="ARBA" id="ARBA00004141"/>
    </source>
</evidence>
<gene>
    <name evidence="10" type="primary">glpG2</name>
    <name evidence="10" type="ORF">HSR121_2415</name>
</gene>
<reference evidence="10" key="1">
    <citation type="submission" date="2020-11" db="EMBL/GenBank/DDBJ databases">
        <title>Carbohydrate-dependent, anaerobic sulfur respiration: A novel catabolism in halophilic archaea.</title>
        <authorList>
            <person name="Sorokin D.Y."/>
            <person name="Messina E."/>
            <person name="Smedile F."/>
            <person name="La Cono V."/>
            <person name="Hallsworth J.E."/>
            <person name="Yakimov M.M."/>
        </authorList>
    </citation>
    <scope>NUCLEOTIDE SEQUENCE</scope>
    <source>
        <strain evidence="10">HSR12-1</strain>
    </source>
</reference>